<keyword evidence="5" id="KW-0175">Coiled coil</keyword>
<keyword evidence="3" id="KW-0347">Helicase</keyword>
<feature type="coiled-coil region" evidence="5">
    <location>
        <begin position="2194"/>
        <end position="2234"/>
    </location>
</feature>
<feature type="compositionally biased region" description="Basic and acidic residues" evidence="6">
    <location>
        <begin position="608"/>
        <end position="623"/>
    </location>
</feature>
<comment type="caution">
    <text evidence="8">The sequence shown here is derived from an EMBL/GenBank/DDBJ whole genome shotgun (WGS) entry which is preliminary data.</text>
</comment>
<evidence type="ECO:0000259" key="7">
    <source>
        <dbReference type="Pfam" id="PF00580"/>
    </source>
</evidence>
<keyword evidence="1" id="KW-0547">Nucleotide-binding</keyword>
<evidence type="ECO:0000256" key="4">
    <source>
        <dbReference type="ARBA" id="ARBA00022840"/>
    </source>
</evidence>
<dbReference type="Gene3D" id="1.10.10.160">
    <property type="match status" value="1"/>
</dbReference>
<feature type="compositionally biased region" description="Acidic residues" evidence="6">
    <location>
        <begin position="222"/>
        <end position="282"/>
    </location>
</feature>
<dbReference type="SUPFAM" id="SSF52540">
    <property type="entry name" value="P-loop containing nucleoside triphosphate hydrolases"/>
    <property type="match status" value="1"/>
</dbReference>
<feature type="compositionally biased region" description="Basic and acidic residues" evidence="6">
    <location>
        <begin position="2424"/>
        <end position="2438"/>
    </location>
</feature>
<dbReference type="Pfam" id="PF00580">
    <property type="entry name" value="UvrD-helicase"/>
    <property type="match status" value="1"/>
</dbReference>
<keyword evidence="9" id="KW-1185">Reference proteome</keyword>
<dbReference type="PANTHER" id="PTHR21529:SF4">
    <property type="entry name" value="TPR AND ANKYRIN REPEAT-CONTAINING PROTEIN 1"/>
    <property type="match status" value="1"/>
</dbReference>
<feature type="domain" description="UvrD-like helicase ATP-binding" evidence="7">
    <location>
        <begin position="898"/>
        <end position="980"/>
    </location>
</feature>
<evidence type="ECO:0000256" key="3">
    <source>
        <dbReference type="ARBA" id="ARBA00022806"/>
    </source>
</evidence>
<dbReference type="Gene3D" id="3.40.50.300">
    <property type="entry name" value="P-loop containing nucleotide triphosphate hydrolases"/>
    <property type="match status" value="2"/>
</dbReference>
<evidence type="ECO:0000256" key="1">
    <source>
        <dbReference type="ARBA" id="ARBA00022741"/>
    </source>
</evidence>
<evidence type="ECO:0000313" key="8">
    <source>
        <dbReference type="EMBL" id="KAK3800055.1"/>
    </source>
</evidence>
<dbReference type="GO" id="GO:0004386">
    <property type="term" value="F:helicase activity"/>
    <property type="evidence" value="ECO:0007669"/>
    <property type="project" value="UniProtKB-KW"/>
</dbReference>
<keyword evidence="4" id="KW-0067">ATP-binding</keyword>
<keyword evidence="2" id="KW-0378">Hydrolase</keyword>
<feature type="region of interest" description="Disordered" evidence="6">
    <location>
        <begin position="140"/>
        <end position="170"/>
    </location>
</feature>
<protein>
    <recommendedName>
        <fullName evidence="7">UvrD-like helicase ATP-binding domain-containing protein</fullName>
    </recommendedName>
</protein>
<dbReference type="Gene3D" id="1.25.40.10">
    <property type="entry name" value="Tetratricopeptide repeat domain"/>
    <property type="match status" value="1"/>
</dbReference>
<dbReference type="Proteomes" id="UP001283361">
    <property type="component" value="Unassembled WGS sequence"/>
</dbReference>
<feature type="region of interest" description="Disordered" evidence="6">
    <location>
        <begin position="215"/>
        <end position="283"/>
    </location>
</feature>
<dbReference type="GO" id="GO:0005524">
    <property type="term" value="F:ATP binding"/>
    <property type="evidence" value="ECO:0007669"/>
    <property type="project" value="UniProtKB-KW"/>
</dbReference>
<reference evidence="8" key="1">
    <citation type="journal article" date="2023" name="G3 (Bethesda)">
        <title>A reference genome for the long-term kleptoplast-retaining sea slug Elysia crispata morphotype clarki.</title>
        <authorList>
            <person name="Eastman K.E."/>
            <person name="Pendleton A.L."/>
            <person name="Shaikh M.A."/>
            <person name="Suttiyut T."/>
            <person name="Ogas R."/>
            <person name="Tomko P."/>
            <person name="Gavelis G."/>
            <person name="Widhalm J.R."/>
            <person name="Wisecaver J.H."/>
        </authorList>
    </citation>
    <scope>NUCLEOTIDE SEQUENCE</scope>
    <source>
        <strain evidence="8">ECLA1</strain>
    </source>
</reference>
<dbReference type="SUPFAM" id="SSF48452">
    <property type="entry name" value="TPR-like"/>
    <property type="match status" value="1"/>
</dbReference>
<organism evidence="8 9">
    <name type="scientific">Elysia crispata</name>
    <name type="common">lettuce slug</name>
    <dbReference type="NCBI Taxonomy" id="231223"/>
    <lineage>
        <taxon>Eukaryota</taxon>
        <taxon>Metazoa</taxon>
        <taxon>Spiralia</taxon>
        <taxon>Lophotrochozoa</taxon>
        <taxon>Mollusca</taxon>
        <taxon>Gastropoda</taxon>
        <taxon>Heterobranchia</taxon>
        <taxon>Euthyneura</taxon>
        <taxon>Panpulmonata</taxon>
        <taxon>Sacoglossa</taxon>
        <taxon>Placobranchoidea</taxon>
        <taxon>Plakobranchidae</taxon>
        <taxon>Elysia</taxon>
    </lineage>
</organism>
<dbReference type="InterPro" id="IPR014016">
    <property type="entry name" value="UvrD-like_ATP-bd"/>
</dbReference>
<name>A0AAE1EB04_9GAST</name>
<dbReference type="InterPro" id="IPR011990">
    <property type="entry name" value="TPR-like_helical_dom_sf"/>
</dbReference>
<dbReference type="InterPro" id="IPR027417">
    <property type="entry name" value="P-loop_NTPase"/>
</dbReference>
<accession>A0AAE1EB04</accession>
<gene>
    <name evidence="8" type="ORF">RRG08_029777</name>
</gene>
<dbReference type="EMBL" id="JAWDGP010000503">
    <property type="protein sequence ID" value="KAK3800055.1"/>
    <property type="molecule type" value="Genomic_DNA"/>
</dbReference>
<sequence length="2481" mass="282642">MAEFDFNAFDRPDVDVARGVITDDIPLDVYTPDVTAGGGAETSFITSAGGVGRAADIEGLTLEQQTLATAVDDYYDALAEKGIAPSLGRYINNFELDRGGRLRLKAHPDINIINTRTGRPNTLNYVAKQMKGGGDAIRQDLGFTDWNPGADKQRLPPATASDLNRADQQLSEAASAIETAPLEDLGQGTSEAITSAEKIKLREKAHDMLSKLPVVSAKYLDEEPEDMDEEDEEEEDGEEVEKDEDDEEEDAEDDDDQVYDVSEDEVDEEDSKQESDPTDNLDIDAKTFDDLLWDVECTEAVWNLLKGSPNISEKGGKMTKKNRIPDEMKRIVVHKIKQLASGDWRPRLQRRIHGVPDSLALHSVQLPGGACILWELAVAFSPHKSQGSGTITAGGDNAQTLMGGGRIYSEIIRVWSVVLHHSELQRKVKWIVGSHKRGKECLVQKKLKGLPNSLFAEVSNSTRNPVLYMEHEIAEVKSRKEKAHQQHNLCPPASALKNEFQILKFYSFTSTLVAAILSNNTRKIDLPFRVTDLEYEMIHLESASPILLLGRSGTGKTTCCLYRLWAKFLCYWEKAYEIGEPWLPHRNPILDIQDHDDEDEEKVPQTAKAREKSTSLHEQREALHSSSESVACETESEEDEQENTDDDNERNENSEEEGNEQESSGPRQEIFSHLHQLFVTKNPKLCSEVEKNFLKLCNASSALKKLNHAEKELLPNTLQEVEDMSFPLFLTSRQLLLLLDASVKGNPFFARDEELGLKYTIPGWGTQEDIFTIDPLDPNDWLDSDNDDDDYEKGAAGGKRALIKIAKEESHHQFGEKRQRKTYLRRECTFEVFANEVWPKISKKANVDCHPSLVWTEIVSFIEGSFEALGCDGGYLNFEDYRTLGRKRAPNFSGDRCKVYAAFELYRKIKQDCHLFDESDLVFNIYKRLKEMNYYQPWILHEIYVDETQDFTQAELALLMCVCNNPNKMFLAGDTAQAIMRGISFRFQDLSSLFYYALKSPGSHTTQNKSIIKVPEKVHQLRYNYRSHSGILSLASSVLDVLQRFFPESFDRLERDQGMFSGPKPVVIESCSSEDLALLLSGNQRVSSHIEFGAHQAILVTCEESKAQLPEVLTAGLVLTIYEAKGLEFDDVLLYNFFADSQAEKEWRVVTEFLNDLATENAVSGGENLVEIDSGVLELRNRPRPLNFDPEQHKILNSELKHLYTAITRARVNVWIFDKDPLSRGPMFEYFKALKLVQCMGAKEEPLPENFIFAQKSTAQQWRKSGDVFMSQKQFSLAAKCFKHAGHQDREKLALAYQSVTEASGLRSKPKEMRRCYLKAGAQFVWCGDLHRAALCFQNAGENKLSALAYEKHGEFEAASKQYQSVTCATEASQCLEQVGMYRKAISVLEESHLYDRAIDCLHRYKIITERVRAERHNIPKVLVDNKPKDDQSEDNLCHRAASFHHQNKDFDRAEAAIIRLKNPSDQIAFLEKNGYWKRAAEVLREEGHIEKATAFMLKVGEMDRALSFAKKCFDKTHKTQEASIYLAMARKNQASDQTKSEKYADIALAKYIELNHAEGEAQAKLCLGQVTGNLRLLKEAQDLFMSKTRPCNYFGEIECYYARYLKEDKPVDIYELLTPAFKAVQHIVTRKLEGTPASFYGLELQESTAGKKIVSWYPAAFPLCREIMEQIPHKQKELQEPGQGFMVDINTAIEALSHHILNFVDKQVQQSRDHLREKFAELDAQSRKASSMEKYLNLLLQDARLDERLEFEWEQLEALDASLKFKSSSKGREGRWQSAKRLMDFLVPDSFPAWRCNGDKTRKLAEIVQGNKPAVKQILRFLHYNWDNPGRVGRGLSQNRLKERCKSTAWILEAGLFSSFLLTWEELNVDDKIRELESKLIDGLEHYSEWTKKTSKYALFEPTWSENKKKNIIEHLGSRFLECLESLICKQKAVDALFAFTKMLTILGKRAKPSLMPDTKYLVFWLEVFLSIAWLFIGGGMPKEERKHFYMSTSLFSAVEVINVCILGYDKDFWTVQQLATDPKMKNNIAERINIREDYLIHILVGDSQHSNYSLLAQVPDLCKGDDEGIVNPLAERIVLLSLLVLLNIPINFVHSRNEILIRREFAKLHKVQGLPEDLCLLVQQVHEARAYDNVATAIFNYLSRRKEKSPEQLYLCSCEWVGRLGCPVTWTELQPGQYQWDQAFVSDEASSSAGQETRISEHDEDLEKMEEQKKIEAKLEKMQTEAQHTSKRDGNGEEDEVPIEVTRLLQPFSQITSTECEICDQIFDVRAEQEAENTMEVKETPVDEAIIDIDNIPLKITKGVTDLDLQKKHIESPGHIEKMQQFKNFKTCYTKEIHPHLERIKAFTSNASSVLGFIDLETNRMITAINEQVKGFERLRSDCLSRKEWNSMEKLKQGLANIKLEYGKHSAQIQSKIQEHWDKEKKELDHQEKMEDGLAEVDNYDPNDQPVVAKSRGRGRGRGRNGNNDSGRPGGGKKY</sequence>
<dbReference type="PANTHER" id="PTHR21529">
    <property type="entry name" value="MAMMARY TURMOR VIRUS RECEPTOR HOMOLOG 1, 2 MTVR1, 2"/>
    <property type="match status" value="1"/>
</dbReference>
<feature type="compositionally biased region" description="Acidic residues" evidence="6">
    <location>
        <begin position="634"/>
        <end position="660"/>
    </location>
</feature>
<dbReference type="InterPro" id="IPR013986">
    <property type="entry name" value="DExx_box_DNA_helicase_dom_sf"/>
</dbReference>
<evidence type="ECO:0000256" key="2">
    <source>
        <dbReference type="ARBA" id="ARBA00022801"/>
    </source>
</evidence>
<evidence type="ECO:0000256" key="5">
    <source>
        <dbReference type="SAM" id="Coils"/>
    </source>
</evidence>
<evidence type="ECO:0000313" key="9">
    <source>
        <dbReference type="Proteomes" id="UP001283361"/>
    </source>
</evidence>
<feature type="region of interest" description="Disordered" evidence="6">
    <location>
        <begin position="597"/>
        <end position="667"/>
    </location>
</feature>
<dbReference type="InterPro" id="IPR039904">
    <property type="entry name" value="TRANK1"/>
</dbReference>
<evidence type="ECO:0000256" key="6">
    <source>
        <dbReference type="SAM" id="MobiDB-lite"/>
    </source>
</evidence>
<feature type="region of interest" description="Disordered" evidence="6">
    <location>
        <begin position="2424"/>
        <end position="2481"/>
    </location>
</feature>
<dbReference type="GO" id="GO:0016787">
    <property type="term" value="F:hydrolase activity"/>
    <property type="evidence" value="ECO:0007669"/>
    <property type="project" value="UniProtKB-KW"/>
</dbReference>
<proteinExistence type="predicted"/>